<name>A0A1I4VHD0_9HYPH</name>
<comment type="caution">
    <text evidence="1">The sequence shown here is derived from an EMBL/GenBank/DDBJ whole genome shotgun (WGS) entry which is preliminary data.</text>
</comment>
<dbReference type="PANTHER" id="PTHR42896:SF2">
    <property type="entry name" value="CBBY-LIKE PROTEIN"/>
    <property type="match status" value="1"/>
</dbReference>
<dbReference type="InterPro" id="IPR044999">
    <property type="entry name" value="CbbY-like"/>
</dbReference>
<protein>
    <submittedName>
        <fullName evidence="1">Haloacid dehalogenase</fullName>
    </submittedName>
</protein>
<dbReference type="EMBL" id="PJNW01000002">
    <property type="protein sequence ID" value="PKR90116.1"/>
    <property type="molecule type" value="Genomic_DNA"/>
</dbReference>
<dbReference type="InterPro" id="IPR023214">
    <property type="entry name" value="HAD_sf"/>
</dbReference>
<dbReference type="RefSeq" id="WP_101287213.1">
    <property type="nucleotide sequence ID" value="NZ_FOUQ01000011.1"/>
</dbReference>
<dbReference type="Pfam" id="PF00702">
    <property type="entry name" value="Hydrolase"/>
    <property type="match status" value="1"/>
</dbReference>
<sequence length="269" mass="28750">MAPPIKALIFDVDGTLAETEEVHRLAFNRAFAEAGLPWVWESEFYGELLAVHGGRARLAHFIEHHAPPMADVGRQKIDELHAAKTRLFAKLVDRRLARPRPGIERLIEDARSQGLAVVLATTSSVENAEALILANFGLDGLEKISAIVGGAGAVRPKPAPDVYELALSKLGLTPRAAIVFEDNGPGLAAATAAGIRTIVTPSRYAGGDDFSTAFAVLSHLGDPFEPYQHIAGVGDEEGTDMVTVAALQRWVSDDDDMLGLLTIGGRPVY</sequence>
<dbReference type="SFLD" id="SFLDS00003">
    <property type="entry name" value="Haloacid_Dehalogenase"/>
    <property type="match status" value="1"/>
</dbReference>
<keyword evidence="2" id="KW-1185">Reference proteome</keyword>
<dbReference type="PANTHER" id="PTHR42896">
    <property type="entry name" value="XYLULOSE-1,5-BISPHOSPHATE (XUBP) PHOSPHATASE"/>
    <property type="match status" value="1"/>
</dbReference>
<dbReference type="GO" id="GO:0016787">
    <property type="term" value="F:hydrolase activity"/>
    <property type="evidence" value="ECO:0007669"/>
    <property type="project" value="InterPro"/>
</dbReference>
<proteinExistence type="predicted"/>
<reference evidence="1 2" key="1">
    <citation type="submission" date="2017-12" db="EMBL/GenBank/DDBJ databases">
        <title>Anaerobic carbon monoxide metabolism by Pleomorphomonas carboxyditropha sp. nov., a new mesophilic hydrogenogenic carboxidotroph.</title>
        <authorList>
            <person name="Esquivel-Elizondo S."/>
            <person name="Krajmalnik-Brown R."/>
        </authorList>
    </citation>
    <scope>NUCLEOTIDE SEQUENCE [LARGE SCALE GENOMIC DNA]</scope>
    <source>
        <strain evidence="1 2">R5-392</strain>
    </source>
</reference>
<evidence type="ECO:0000313" key="2">
    <source>
        <dbReference type="Proteomes" id="UP000233491"/>
    </source>
</evidence>
<dbReference type="SFLD" id="SFLDG01129">
    <property type="entry name" value="C1.5:_HAD__Beta-PGM__Phosphata"/>
    <property type="match status" value="1"/>
</dbReference>
<organism evidence="1 2">
    <name type="scientific">Pleomorphomonas diazotrophica</name>
    <dbReference type="NCBI Taxonomy" id="1166257"/>
    <lineage>
        <taxon>Bacteria</taxon>
        <taxon>Pseudomonadati</taxon>
        <taxon>Pseudomonadota</taxon>
        <taxon>Alphaproteobacteria</taxon>
        <taxon>Hyphomicrobiales</taxon>
        <taxon>Pleomorphomonadaceae</taxon>
        <taxon>Pleomorphomonas</taxon>
    </lineage>
</organism>
<dbReference type="InterPro" id="IPR036412">
    <property type="entry name" value="HAD-like_sf"/>
</dbReference>
<dbReference type="Proteomes" id="UP000233491">
    <property type="component" value="Unassembled WGS sequence"/>
</dbReference>
<dbReference type="PRINTS" id="PR00413">
    <property type="entry name" value="HADHALOGNASE"/>
</dbReference>
<dbReference type="OrthoDB" id="9782449at2"/>
<dbReference type="AlphaFoldDB" id="A0A1I4VHD0"/>
<evidence type="ECO:0000313" key="1">
    <source>
        <dbReference type="EMBL" id="PKR90116.1"/>
    </source>
</evidence>
<dbReference type="Gene3D" id="1.10.150.240">
    <property type="entry name" value="Putative phosphatase, domain 2"/>
    <property type="match status" value="1"/>
</dbReference>
<dbReference type="InterPro" id="IPR023198">
    <property type="entry name" value="PGP-like_dom2"/>
</dbReference>
<accession>A0A1I4VHD0</accession>
<dbReference type="InterPro" id="IPR006439">
    <property type="entry name" value="HAD-SF_hydro_IA"/>
</dbReference>
<dbReference type="SUPFAM" id="SSF56784">
    <property type="entry name" value="HAD-like"/>
    <property type="match status" value="1"/>
</dbReference>
<gene>
    <name evidence="1" type="ORF">CXZ10_01625</name>
</gene>
<dbReference type="Gene3D" id="3.40.50.1000">
    <property type="entry name" value="HAD superfamily/HAD-like"/>
    <property type="match status" value="1"/>
</dbReference>
<dbReference type="NCBIfam" id="TIGR01509">
    <property type="entry name" value="HAD-SF-IA-v3"/>
    <property type="match status" value="1"/>
</dbReference>